<comment type="caution">
    <text evidence="1">The sequence shown here is derived from an EMBL/GenBank/DDBJ whole genome shotgun (WGS) entry which is preliminary data.</text>
</comment>
<reference evidence="1" key="1">
    <citation type="journal article" date="2020" name="bioRxiv">
        <title>Hybrid origin of Populus tomentosa Carr. identified through genome sequencing and phylogenomic analysis.</title>
        <authorList>
            <person name="An X."/>
            <person name="Gao K."/>
            <person name="Chen Z."/>
            <person name="Li J."/>
            <person name="Yang X."/>
            <person name="Yang X."/>
            <person name="Zhou J."/>
            <person name="Guo T."/>
            <person name="Zhao T."/>
            <person name="Huang S."/>
            <person name="Miao D."/>
            <person name="Khan W.U."/>
            <person name="Rao P."/>
            <person name="Ye M."/>
            <person name="Lei B."/>
            <person name="Liao W."/>
            <person name="Wang J."/>
            <person name="Ji L."/>
            <person name="Li Y."/>
            <person name="Guo B."/>
            <person name="Mustafa N.S."/>
            <person name="Li S."/>
            <person name="Yun Q."/>
            <person name="Keller S.R."/>
            <person name="Mao J."/>
            <person name="Zhang R."/>
            <person name="Strauss S.H."/>
        </authorList>
    </citation>
    <scope>NUCLEOTIDE SEQUENCE</scope>
    <source>
        <strain evidence="1">GM15</strain>
        <tissue evidence="1">Leaf</tissue>
    </source>
</reference>
<dbReference type="Proteomes" id="UP000886885">
    <property type="component" value="Chromosome 12A"/>
</dbReference>
<organism evidence="1 2">
    <name type="scientific">Populus tomentosa</name>
    <name type="common">Chinese white poplar</name>
    <dbReference type="NCBI Taxonomy" id="118781"/>
    <lineage>
        <taxon>Eukaryota</taxon>
        <taxon>Viridiplantae</taxon>
        <taxon>Streptophyta</taxon>
        <taxon>Embryophyta</taxon>
        <taxon>Tracheophyta</taxon>
        <taxon>Spermatophyta</taxon>
        <taxon>Magnoliopsida</taxon>
        <taxon>eudicotyledons</taxon>
        <taxon>Gunneridae</taxon>
        <taxon>Pentapetalae</taxon>
        <taxon>rosids</taxon>
        <taxon>fabids</taxon>
        <taxon>Malpighiales</taxon>
        <taxon>Salicaceae</taxon>
        <taxon>Saliceae</taxon>
        <taxon>Populus</taxon>
    </lineage>
</organism>
<evidence type="ECO:0000313" key="1">
    <source>
        <dbReference type="EMBL" id="KAG6754279.1"/>
    </source>
</evidence>
<dbReference type="EMBL" id="JAAWWB010000023">
    <property type="protein sequence ID" value="KAG6754279.1"/>
    <property type="molecule type" value="Genomic_DNA"/>
</dbReference>
<dbReference type="AlphaFoldDB" id="A0A8X8CGY0"/>
<dbReference type="GO" id="GO:0051983">
    <property type="term" value="P:regulation of chromosome segregation"/>
    <property type="evidence" value="ECO:0007669"/>
    <property type="project" value="InterPro"/>
</dbReference>
<dbReference type="OrthoDB" id="1906227at2759"/>
<dbReference type="InterPro" id="IPR044951">
    <property type="entry name" value="SPC24-like"/>
</dbReference>
<sequence>MLPIFVCACRRMLSMYASVTNIIPDLDDHSKISGRILYITIDSHGFPFVLYTVHRDNKAAEKFEFDPTKISSFEICQSTWEMINKQQMYGYLQLACVLLPGFNASFCNILGHLFYEITAHGVELY</sequence>
<keyword evidence="2" id="KW-1185">Reference proteome</keyword>
<accession>A0A8X8CGY0</accession>
<dbReference type="PANTHER" id="PTHR35730">
    <property type="entry name" value="KINETOCHORE PROTEIN SPC24 HOMOLOG-RELATED"/>
    <property type="match status" value="1"/>
</dbReference>
<gene>
    <name evidence="1" type="ORF">POTOM_042302</name>
</gene>
<evidence type="ECO:0000313" key="2">
    <source>
        <dbReference type="Proteomes" id="UP000886885"/>
    </source>
</evidence>
<name>A0A8X8CGY0_POPTO</name>
<dbReference type="PANTHER" id="PTHR35730:SF2">
    <property type="entry name" value="KINETOCHORE PROTEIN SPC24 HOMOLOG-RELATED"/>
    <property type="match status" value="1"/>
</dbReference>
<protein>
    <submittedName>
        <fullName evidence="1">Uncharacterized protein</fullName>
    </submittedName>
</protein>
<proteinExistence type="predicted"/>